<sequence>MPQGVEVFVEGGVATVEFVDREKRVDGLNALLQAGGQQVRKVTRPRQAYVVPEDVARAAGLLDDAVDDDADTPPSNSLPQSESAGTGTENHGTKAPADGTTSTELVGDGTGEKLPELPDSAYPADAQPLDPPAEKAWPDGEPEADWRRPELDAYAASKGIDTRELPNRAAVVKAINDAKENAS</sequence>
<evidence type="ECO:0000313" key="2">
    <source>
        <dbReference type="EMBL" id="MCV7424347.1"/>
    </source>
</evidence>
<dbReference type="Proteomes" id="UP001141629">
    <property type="component" value="Unassembled WGS sequence"/>
</dbReference>
<evidence type="ECO:0000256" key="1">
    <source>
        <dbReference type="SAM" id="MobiDB-lite"/>
    </source>
</evidence>
<organism evidence="2 3">
    <name type="scientific">Mycobacterium yunnanensis</name>
    <dbReference type="NCBI Taxonomy" id="368477"/>
    <lineage>
        <taxon>Bacteria</taxon>
        <taxon>Bacillati</taxon>
        <taxon>Actinomycetota</taxon>
        <taxon>Actinomycetes</taxon>
        <taxon>Mycobacteriales</taxon>
        <taxon>Mycobacteriaceae</taxon>
        <taxon>Mycobacterium</taxon>
    </lineage>
</organism>
<keyword evidence="3" id="KW-1185">Reference proteome</keyword>
<name>A0A9X2YRM8_9MYCO</name>
<dbReference type="EMBL" id="JACKVK010000014">
    <property type="protein sequence ID" value="MCV7424347.1"/>
    <property type="molecule type" value="Genomic_DNA"/>
</dbReference>
<dbReference type="RefSeq" id="WP_263999404.1">
    <property type="nucleotide sequence ID" value="NZ_JACKVK010000014.1"/>
</dbReference>
<proteinExistence type="predicted"/>
<feature type="region of interest" description="Disordered" evidence="1">
    <location>
        <begin position="60"/>
        <end position="149"/>
    </location>
</feature>
<comment type="caution">
    <text evidence="2">The sequence shown here is derived from an EMBL/GenBank/DDBJ whole genome shotgun (WGS) entry which is preliminary data.</text>
</comment>
<reference evidence="2" key="1">
    <citation type="submission" date="2020-07" db="EMBL/GenBank/DDBJ databases">
        <authorList>
            <person name="Pettersson B.M.F."/>
            <person name="Behra P.R.K."/>
            <person name="Ramesh M."/>
            <person name="Das S."/>
            <person name="Dasgupta S."/>
            <person name="Kirsebom L.A."/>
        </authorList>
    </citation>
    <scope>NUCLEOTIDE SEQUENCE</scope>
    <source>
        <strain evidence="2">DSM 44838</strain>
    </source>
</reference>
<accession>A0A9X2YRM8</accession>
<evidence type="ECO:0000313" key="3">
    <source>
        <dbReference type="Proteomes" id="UP001141629"/>
    </source>
</evidence>
<gene>
    <name evidence="2" type="ORF">H7K45_27750</name>
</gene>
<feature type="compositionally biased region" description="Basic and acidic residues" evidence="1">
    <location>
        <begin position="132"/>
        <end position="149"/>
    </location>
</feature>
<reference evidence="2" key="2">
    <citation type="journal article" date="2022" name="BMC Genomics">
        <title>Comparative genome analysis of mycobacteria focusing on tRNA and non-coding RNA.</title>
        <authorList>
            <person name="Behra P.R.K."/>
            <person name="Pettersson B.M.F."/>
            <person name="Ramesh M."/>
            <person name="Das S."/>
            <person name="Dasgupta S."/>
            <person name="Kirsebom L.A."/>
        </authorList>
    </citation>
    <scope>NUCLEOTIDE SEQUENCE</scope>
    <source>
        <strain evidence="2">DSM 44838</strain>
    </source>
</reference>
<feature type="compositionally biased region" description="Polar residues" evidence="1">
    <location>
        <begin position="73"/>
        <end position="90"/>
    </location>
</feature>
<protein>
    <submittedName>
        <fullName evidence="2">Uncharacterized protein</fullName>
    </submittedName>
</protein>
<dbReference type="AlphaFoldDB" id="A0A9X2YRM8"/>